<keyword evidence="2" id="KW-1185">Reference proteome</keyword>
<proteinExistence type="predicted"/>
<reference evidence="1 2" key="2">
    <citation type="journal article" date="2022" name="Mol. Ecol. Resour.">
        <title>The genomes of chicory, endive, great burdock and yacon provide insights into Asteraceae paleo-polyploidization history and plant inulin production.</title>
        <authorList>
            <person name="Fan W."/>
            <person name="Wang S."/>
            <person name="Wang H."/>
            <person name="Wang A."/>
            <person name="Jiang F."/>
            <person name="Liu H."/>
            <person name="Zhao H."/>
            <person name="Xu D."/>
            <person name="Zhang Y."/>
        </authorList>
    </citation>
    <scope>NUCLEOTIDE SEQUENCE [LARGE SCALE GENOMIC DNA]</scope>
    <source>
        <strain evidence="2">cv. Niubang</strain>
    </source>
</reference>
<name>A0ACB8ZW88_ARCLA</name>
<dbReference type="Proteomes" id="UP001055879">
    <property type="component" value="Linkage Group LG09"/>
</dbReference>
<reference evidence="2" key="1">
    <citation type="journal article" date="2022" name="Mol. Ecol. Resour.">
        <title>The genomes of chicory, endive, great burdock and yacon provide insights into Asteraceae palaeo-polyploidization history and plant inulin production.</title>
        <authorList>
            <person name="Fan W."/>
            <person name="Wang S."/>
            <person name="Wang H."/>
            <person name="Wang A."/>
            <person name="Jiang F."/>
            <person name="Liu H."/>
            <person name="Zhao H."/>
            <person name="Xu D."/>
            <person name="Zhang Y."/>
        </authorList>
    </citation>
    <scope>NUCLEOTIDE SEQUENCE [LARGE SCALE GENOMIC DNA]</scope>
    <source>
        <strain evidence="2">cv. Niubang</strain>
    </source>
</reference>
<evidence type="ECO:0000313" key="1">
    <source>
        <dbReference type="EMBL" id="KAI3701640.1"/>
    </source>
</evidence>
<accession>A0ACB8ZW88</accession>
<evidence type="ECO:0000313" key="2">
    <source>
        <dbReference type="Proteomes" id="UP001055879"/>
    </source>
</evidence>
<dbReference type="EMBL" id="CM042055">
    <property type="protein sequence ID" value="KAI3701640.1"/>
    <property type="molecule type" value="Genomic_DNA"/>
</dbReference>
<organism evidence="1 2">
    <name type="scientific">Arctium lappa</name>
    <name type="common">Greater burdock</name>
    <name type="synonym">Lappa major</name>
    <dbReference type="NCBI Taxonomy" id="4217"/>
    <lineage>
        <taxon>Eukaryota</taxon>
        <taxon>Viridiplantae</taxon>
        <taxon>Streptophyta</taxon>
        <taxon>Embryophyta</taxon>
        <taxon>Tracheophyta</taxon>
        <taxon>Spermatophyta</taxon>
        <taxon>Magnoliopsida</taxon>
        <taxon>eudicotyledons</taxon>
        <taxon>Gunneridae</taxon>
        <taxon>Pentapetalae</taxon>
        <taxon>asterids</taxon>
        <taxon>campanulids</taxon>
        <taxon>Asterales</taxon>
        <taxon>Asteraceae</taxon>
        <taxon>Carduoideae</taxon>
        <taxon>Cardueae</taxon>
        <taxon>Arctiinae</taxon>
        <taxon>Arctium</taxon>
    </lineage>
</organism>
<protein>
    <submittedName>
        <fullName evidence="1">Uncharacterized protein</fullName>
    </submittedName>
</protein>
<gene>
    <name evidence="1" type="ORF">L6452_26870</name>
</gene>
<comment type="caution">
    <text evidence="1">The sequence shown here is derived from an EMBL/GenBank/DDBJ whole genome shotgun (WGS) entry which is preliminary data.</text>
</comment>
<sequence>MNNLSSFLELLKGPLKILSRNGKLMAFTAALYLIFYSISFILYTYSSNPFIFDLAIKLFSLVSEHPGTPEFTKLLVDIQEDIGIFLGIEIAYIVLLFFIIVSAETAIIIIASSYYNGDNLSLKELFSMVSRTWTRPFVTSFYVQLLALGYISLFFWPLFVPSLVLFHDHPTILIILLVFLGILIITFYLYLSVVWALAVVVSVVEDSYGIVALGKARELVKGNRVHGFFLNLFLVLVFLLFIPFQLKLSPSMPIVAAVSQYVFTCLVSIFQFMAYSVFYFQCKNHMKKSSEGFEYNQIPTAAVLDEHLP</sequence>